<feature type="domain" description="Transposase DDE" evidence="1">
    <location>
        <begin position="75"/>
        <end position="291"/>
    </location>
</feature>
<dbReference type="InterPro" id="IPR047960">
    <property type="entry name" value="Transpos_IS1380"/>
</dbReference>
<name>A0A7K1GTZ7_9FLAO</name>
<dbReference type="Pfam" id="PF13701">
    <property type="entry name" value="DDE_Tnp_1_4"/>
    <property type="match status" value="1"/>
</dbReference>
<dbReference type="RefSeq" id="WP_155037070.1">
    <property type="nucleotide sequence ID" value="NZ_WMJY01000085.1"/>
</dbReference>
<dbReference type="OrthoDB" id="1376257at2"/>
<organism evidence="2 3">
    <name type="scientific">Myroides pelagicus</name>
    <dbReference type="NCBI Taxonomy" id="270914"/>
    <lineage>
        <taxon>Bacteria</taxon>
        <taxon>Pseudomonadati</taxon>
        <taxon>Bacteroidota</taxon>
        <taxon>Flavobacteriia</taxon>
        <taxon>Flavobacteriales</taxon>
        <taxon>Flavobacteriaceae</taxon>
        <taxon>Myroides</taxon>
    </lineage>
</organism>
<feature type="non-terminal residue" evidence="2">
    <location>
        <position position="1"/>
    </location>
</feature>
<dbReference type="AlphaFoldDB" id="A0A7K1GTZ7"/>
<dbReference type="NCBIfam" id="NF033539">
    <property type="entry name" value="transpos_IS1380"/>
    <property type="match status" value="1"/>
</dbReference>
<gene>
    <name evidence="2" type="ORF">GJV77_14665</name>
</gene>
<dbReference type="EMBL" id="WMJY01000085">
    <property type="protein sequence ID" value="MTH31104.1"/>
    <property type="molecule type" value="Genomic_DNA"/>
</dbReference>
<reference evidence="2 3" key="1">
    <citation type="journal article" date="2006" name="Int. J. Syst. Evol. Microbiol.">
        <title>Myroides pelagicus sp. nov., isolated from seawater in Thailand.</title>
        <authorList>
            <person name="Yoon J."/>
            <person name="Maneerat S."/>
            <person name="Kawai F."/>
            <person name="Yokota A."/>
        </authorList>
    </citation>
    <scope>NUCLEOTIDE SEQUENCE [LARGE SCALE GENOMIC DNA]</scope>
    <source>
        <strain evidence="2 3">SM1T</strain>
    </source>
</reference>
<feature type="non-terminal residue" evidence="2">
    <location>
        <position position="303"/>
    </location>
</feature>
<evidence type="ECO:0000313" key="3">
    <source>
        <dbReference type="Proteomes" id="UP000488936"/>
    </source>
</evidence>
<keyword evidence="3" id="KW-1185">Reference proteome</keyword>
<evidence type="ECO:0000259" key="1">
    <source>
        <dbReference type="Pfam" id="PF13701"/>
    </source>
</evidence>
<dbReference type="InterPro" id="IPR025668">
    <property type="entry name" value="Tnp_DDE_dom"/>
</dbReference>
<evidence type="ECO:0000313" key="2">
    <source>
        <dbReference type="EMBL" id="MTH31104.1"/>
    </source>
</evidence>
<protein>
    <submittedName>
        <fullName evidence="2">IS1380 family transposase</fullName>
    </submittedName>
</protein>
<sequence>FKKVSSTTLLRGLNDLSVDNKIINSSTNNNYDFNINNSMNDLNIKLLLKTKQLLPQHYYDLDYDNQIIEHNKYDAKRTYKKTKGYCPAIATIGDKVVYIENRDGNANVKVDQHNTLTRTYKLLDHNNIKINRSRMDAGSYSKDIIEVVANNSKQFYIRANRSQNVAEQIKSIEQWEDIELNYKQYQVASLKFTQFFEDKNYRLVIMREKSSTLQIDAFTGDNFSYRSILTNDHKSTELEVIQYYNQRGASEKIFDVMNNDFGWSRLPCSDMHKNTVFLILTAMIKNFYNHMVAKVSKVFKDIK</sequence>
<dbReference type="Proteomes" id="UP000488936">
    <property type="component" value="Unassembled WGS sequence"/>
</dbReference>
<comment type="caution">
    <text evidence="2">The sequence shown here is derived from an EMBL/GenBank/DDBJ whole genome shotgun (WGS) entry which is preliminary data.</text>
</comment>
<proteinExistence type="predicted"/>
<accession>A0A7K1GTZ7</accession>